<comment type="caution">
    <text evidence="12">The sequence shown here is derived from an EMBL/GenBank/DDBJ whole genome shotgun (WGS) entry which is preliminary data.</text>
</comment>
<keyword evidence="4 10" id="KW-0677">Repeat</keyword>
<dbReference type="InterPro" id="IPR006073">
    <property type="entry name" value="GTP-bd"/>
</dbReference>
<evidence type="ECO:0000313" key="13">
    <source>
        <dbReference type="Proteomes" id="UP000231134"/>
    </source>
</evidence>
<dbReference type="AlphaFoldDB" id="A0A2M9A8Y7"/>
<dbReference type="Proteomes" id="UP000231134">
    <property type="component" value="Unassembled WGS sequence"/>
</dbReference>
<dbReference type="Gene3D" id="3.30.300.20">
    <property type="match status" value="1"/>
</dbReference>
<proteinExistence type="inferred from homology"/>
<evidence type="ECO:0000256" key="8">
    <source>
        <dbReference type="HAMAP-Rule" id="MF_00195"/>
    </source>
</evidence>
<comment type="function">
    <text evidence="8 10">GTPase that plays an essential role in the late steps of ribosome biogenesis.</text>
</comment>
<dbReference type="InterPro" id="IPR032859">
    <property type="entry name" value="KH_dom-like"/>
</dbReference>
<dbReference type="PIRSF" id="PIRSF006485">
    <property type="entry name" value="GTP-binding_EngA"/>
    <property type="match status" value="1"/>
</dbReference>
<dbReference type="Pfam" id="PF01926">
    <property type="entry name" value="MMR_HSR1"/>
    <property type="match status" value="2"/>
</dbReference>
<comment type="caution">
    <text evidence="8">Lacks conserved residue(s) required for the propagation of feature annotation.</text>
</comment>
<evidence type="ECO:0000256" key="4">
    <source>
        <dbReference type="ARBA" id="ARBA00022737"/>
    </source>
</evidence>
<organism evidence="12 13">
    <name type="scientific">Hallerella succinigenes</name>
    <dbReference type="NCBI Taxonomy" id="1896222"/>
    <lineage>
        <taxon>Bacteria</taxon>
        <taxon>Pseudomonadati</taxon>
        <taxon>Fibrobacterota</taxon>
        <taxon>Fibrobacteria</taxon>
        <taxon>Fibrobacterales</taxon>
        <taxon>Fibrobacteraceae</taxon>
        <taxon>Hallerella</taxon>
    </lineage>
</organism>
<comment type="similarity">
    <text evidence="1 8 9 10">Belongs to the TRAFAC class TrmE-Era-EngA-EngB-Septin-like GTPase superfamily. EngA (Der) GTPase family.</text>
</comment>
<keyword evidence="3 8" id="KW-0690">Ribosome biogenesis</keyword>
<keyword evidence="5 8" id="KW-0547">Nucleotide-binding</keyword>
<dbReference type="PANTHER" id="PTHR43834:SF6">
    <property type="entry name" value="GTPASE DER"/>
    <property type="match status" value="1"/>
</dbReference>
<dbReference type="CDD" id="cd01895">
    <property type="entry name" value="EngA2"/>
    <property type="match status" value="1"/>
</dbReference>
<reference evidence="12 13" key="1">
    <citation type="submission" date="2017-11" db="EMBL/GenBank/DDBJ databases">
        <title>Animal gut microbial communities from fecal samples from Wisconsin, USA.</title>
        <authorList>
            <person name="Neumann A."/>
        </authorList>
    </citation>
    <scope>NUCLEOTIDE SEQUENCE [LARGE SCALE GENOMIC DNA]</scope>
    <source>
        <strain evidence="12 13">UWS3</strain>
    </source>
</reference>
<evidence type="ECO:0000256" key="6">
    <source>
        <dbReference type="ARBA" id="ARBA00023134"/>
    </source>
</evidence>
<dbReference type="PANTHER" id="PTHR43834">
    <property type="entry name" value="GTPASE DER"/>
    <property type="match status" value="1"/>
</dbReference>
<dbReference type="InterPro" id="IPR027417">
    <property type="entry name" value="P-loop_NTPase"/>
</dbReference>
<evidence type="ECO:0000313" key="12">
    <source>
        <dbReference type="EMBL" id="PJJ42179.1"/>
    </source>
</evidence>
<evidence type="ECO:0000256" key="10">
    <source>
        <dbReference type="RuleBase" id="RU004481"/>
    </source>
</evidence>
<dbReference type="InterPro" id="IPR005225">
    <property type="entry name" value="Small_GTP-bd"/>
</dbReference>
<dbReference type="InterPro" id="IPR031166">
    <property type="entry name" value="G_ENGA"/>
</dbReference>
<dbReference type="PROSITE" id="PS51712">
    <property type="entry name" value="G_ENGA"/>
    <property type="match status" value="1"/>
</dbReference>
<dbReference type="NCBIfam" id="TIGR00231">
    <property type="entry name" value="small_GTP"/>
    <property type="match status" value="2"/>
</dbReference>
<feature type="binding site" evidence="8">
    <location>
        <begin position="44"/>
        <end position="48"/>
    </location>
    <ligand>
        <name>GTP</name>
        <dbReference type="ChEBI" id="CHEBI:37565"/>
        <label>1</label>
    </ligand>
</feature>
<gene>
    <name evidence="8" type="primary">der</name>
    <name evidence="12" type="ORF">BGX16_2197</name>
</gene>
<dbReference type="GO" id="GO:0043022">
    <property type="term" value="F:ribosome binding"/>
    <property type="evidence" value="ECO:0007669"/>
    <property type="project" value="TreeGrafter"/>
</dbReference>
<feature type="binding site" evidence="8">
    <location>
        <begin position="219"/>
        <end position="223"/>
    </location>
    <ligand>
        <name>GTP</name>
        <dbReference type="ChEBI" id="CHEBI:37565"/>
        <label>2</label>
    </ligand>
</feature>
<evidence type="ECO:0000256" key="9">
    <source>
        <dbReference type="PROSITE-ProRule" id="PRU01049"/>
    </source>
</evidence>
<accession>A0A2M9A8Y7</accession>
<evidence type="ECO:0000256" key="3">
    <source>
        <dbReference type="ARBA" id="ARBA00022517"/>
    </source>
</evidence>
<dbReference type="HAMAP" id="MF_00195">
    <property type="entry name" value="GTPase_Der"/>
    <property type="match status" value="1"/>
</dbReference>
<dbReference type="SUPFAM" id="SSF52540">
    <property type="entry name" value="P-loop containing nucleoside triphosphate hydrolases"/>
    <property type="match status" value="2"/>
</dbReference>
<dbReference type="Pfam" id="PF14714">
    <property type="entry name" value="KH_dom-like"/>
    <property type="match status" value="1"/>
</dbReference>
<evidence type="ECO:0000259" key="11">
    <source>
        <dbReference type="PROSITE" id="PS51712"/>
    </source>
</evidence>
<dbReference type="GO" id="GO:0005525">
    <property type="term" value="F:GTP binding"/>
    <property type="evidence" value="ECO:0007669"/>
    <property type="project" value="UniProtKB-UniRule"/>
</dbReference>
<dbReference type="InterPro" id="IPR015946">
    <property type="entry name" value="KH_dom-like_a/b"/>
</dbReference>
<evidence type="ECO:0000256" key="1">
    <source>
        <dbReference type="ARBA" id="ARBA00008279"/>
    </source>
</evidence>
<evidence type="ECO:0000256" key="2">
    <source>
        <dbReference type="ARBA" id="ARBA00020953"/>
    </source>
</evidence>
<evidence type="ECO:0000256" key="5">
    <source>
        <dbReference type="ARBA" id="ARBA00022741"/>
    </source>
</evidence>
<dbReference type="EMBL" id="PGEX01000001">
    <property type="protein sequence ID" value="PJJ42179.1"/>
    <property type="molecule type" value="Genomic_DNA"/>
</dbReference>
<feature type="binding site" evidence="8">
    <location>
        <begin position="284"/>
        <end position="287"/>
    </location>
    <ligand>
        <name>GTP</name>
        <dbReference type="ChEBI" id="CHEBI:37565"/>
        <label>2</label>
    </ligand>
</feature>
<evidence type="ECO:0000256" key="7">
    <source>
        <dbReference type="ARBA" id="ARBA00032345"/>
    </source>
</evidence>
<dbReference type="CDD" id="cd01894">
    <property type="entry name" value="EngA1"/>
    <property type="match status" value="1"/>
</dbReference>
<dbReference type="Gene3D" id="3.40.50.300">
    <property type="entry name" value="P-loop containing nucleotide triphosphate hydrolases"/>
    <property type="match status" value="2"/>
</dbReference>
<sequence length="462" mass="52537">MGKSSLFNRILGRRAAVVSDREGVTRDRHYQTATYKGREFTVVDTGGFLPDDTIDVLAANVRDQIFTAIQEADLVLFMVDARVGITKLDDQFARMIRKLDKQCLLIANKSEVPEDRAESWEFFSLGMGQPRTISALTGYACLSLLDEVISLLPKKGQSDKEEKRPIRFAILGRPNAGKSTLLNRLMGEERVVVSDIPGTTRDSIDCTFTVDGEKFVVTDTAGLRKKAKVEDEVEIFSNMRTEESIRRSDLSILMIDATLGISEQDFRIIQSIRQAGKGLIILLNKWDILPDKTEKSFDHMVKAMREREPLFEFTPILSISAKEGLRVHRILQEIKTVYANCRRVIGRERIAEVFAEACQKNPHPAHQGRLVKLTRACQIMVEPPVIDIETKTPDAVDESYKRYLLKTFFEAFHLNGAPLRLNFDTKLILRKDEDLEQFTLASDSISPRVNSNRRMGRKDRQR</sequence>
<dbReference type="InterPro" id="IPR016484">
    <property type="entry name" value="GTPase_Der"/>
</dbReference>
<dbReference type="NCBIfam" id="TIGR03594">
    <property type="entry name" value="GTPase_EngA"/>
    <property type="match status" value="1"/>
</dbReference>
<dbReference type="FunFam" id="3.40.50.300:FF:000040">
    <property type="entry name" value="GTPase Der"/>
    <property type="match status" value="1"/>
</dbReference>
<comment type="subunit">
    <text evidence="8">Associates with the 50S ribosomal subunit.</text>
</comment>
<feature type="domain" description="EngA-type G" evidence="11">
    <location>
        <begin position="166"/>
        <end position="342"/>
    </location>
</feature>
<dbReference type="GO" id="GO:0042254">
    <property type="term" value="P:ribosome biogenesis"/>
    <property type="evidence" value="ECO:0007669"/>
    <property type="project" value="UniProtKB-KW"/>
</dbReference>
<feature type="binding site" evidence="8">
    <location>
        <begin position="172"/>
        <end position="179"/>
    </location>
    <ligand>
        <name>GTP</name>
        <dbReference type="ChEBI" id="CHEBI:37565"/>
        <label>2</label>
    </ligand>
</feature>
<protein>
    <recommendedName>
        <fullName evidence="2 8">GTPase Der</fullName>
    </recommendedName>
    <alternativeName>
        <fullName evidence="7 8">GTP-binding protein EngA</fullName>
    </alternativeName>
</protein>
<keyword evidence="13" id="KW-1185">Reference proteome</keyword>
<name>A0A2M9A8Y7_9BACT</name>
<feature type="binding site" evidence="8">
    <location>
        <begin position="108"/>
        <end position="111"/>
    </location>
    <ligand>
        <name>GTP</name>
        <dbReference type="ChEBI" id="CHEBI:37565"/>
        <label>1</label>
    </ligand>
</feature>
<keyword evidence="6 8" id="KW-0342">GTP-binding</keyword>